<evidence type="ECO:0000259" key="1">
    <source>
        <dbReference type="Pfam" id="PF08241"/>
    </source>
</evidence>
<dbReference type="STRING" id="1194090.SAMN05443144_1263"/>
<dbReference type="Pfam" id="PF08241">
    <property type="entry name" value="Methyltransf_11"/>
    <property type="match status" value="1"/>
</dbReference>
<dbReference type="InterPro" id="IPR013216">
    <property type="entry name" value="Methyltransf_11"/>
</dbReference>
<dbReference type="CDD" id="cd02440">
    <property type="entry name" value="AdoMet_MTases"/>
    <property type="match status" value="1"/>
</dbReference>
<dbReference type="PANTHER" id="PTHR45036">
    <property type="entry name" value="METHYLTRANSFERASE LIKE 7B"/>
    <property type="match status" value="1"/>
</dbReference>
<keyword evidence="3" id="KW-1185">Reference proteome</keyword>
<evidence type="ECO:0000313" key="2">
    <source>
        <dbReference type="EMBL" id="SHG36323.1"/>
    </source>
</evidence>
<proteinExistence type="predicted"/>
<dbReference type="EMBL" id="FQUS01000026">
    <property type="protein sequence ID" value="SHG36323.1"/>
    <property type="molecule type" value="Genomic_DNA"/>
</dbReference>
<dbReference type="InterPro" id="IPR029063">
    <property type="entry name" value="SAM-dependent_MTases_sf"/>
</dbReference>
<dbReference type="Proteomes" id="UP000184041">
    <property type="component" value="Unassembled WGS sequence"/>
</dbReference>
<evidence type="ECO:0000313" key="3">
    <source>
        <dbReference type="Proteomes" id="UP000184041"/>
    </source>
</evidence>
<accession>A0A1M5J8I2</accession>
<dbReference type="GO" id="GO:0032259">
    <property type="term" value="P:methylation"/>
    <property type="evidence" value="ECO:0007669"/>
    <property type="project" value="UniProtKB-KW"/>
</dbReference>
<name>A0A1M5J8I2_9BACT</name>
<dbReference type="GO" id="GO:0008757">
    <property type="term" value="F:S-adenosylmethionine-dependent methyltransferase activity"/>
    <property type="evidence" value="ECO:0007669"/>
    <property type="project" value="InterPro"/>
</dbReference>
<protein>
    <submittedName>
        <fullName evidence="2">Phosphatidylethanolamine N-methyltransferase /phosphatidyl-N-methylethanolamine N-methyltransferase /demethylmenaquinone methyltransferase</fullName>
    </submittedName>
</protein>
<organism evidence="2 3">
    <name type="scientific">Fodinibius roseus</name>
    <dbReference type="NCBI Taxonomy" id="1194090"/>
    <lineage>
        <taxon>Bacteria</taxon>
        <taxon>Pseudomonadati</taxon>
        <taxon>Balneolota</taxon>
        <taxon>Balneolia</taxon>
        <taxon>Balneolales</taxon>
        <taxon>Balneolaceae</taxon>
        <taxon>Fodinibius</taxon>
    </lineage>
</organism>
<keyword evidence="2" id="KW-0808">Transferase</keyword>
<keyword evidence="2" id="KW-0489">Methyltransferase</keyword>
<dbReference type="PANTHER" id="PTHR45036:SF1">
    <property type="entry name" value="METHYLTRANSFERASE LIKE 7A"/>
    <property type="match status" value="1"/>
</dbReference>
<dbReference type="Gene3D" id="3.40.50.150">
    <property type="entry name" value="Vaccinia Virus protein VP39"/>
    <property type="match status" value="1"/>
</dbReference>
<sequence length="216" mass="24758">MVEHNRQHTGHTKKRYNATSVVYNIMEWPVEQLWYKTWRKMLWKKVNGPQVLEIGVGTGKNIRWYPDDIEVTGVDLSSGMLKRAKKLLAEAKNNHVTLQEMDAQQMEFPDDTYDEVVATFAFCSVPDPVLGLKEALRVTKPRGKLYLLEHMRADHPALASVMDKLDTPIHYISGVHIARKTVENVEKAGWEILKKEELTFLQGPCPITKQLPLLVP</sequence>
<feature type="domain" description="Methyltransferase type 11" evidence="1">
    <location>
        <begin position="52"/>
        <end position="147"/>
    </location>
</feature>
<dbReference type="InterPro" id="IPR052356">
    <property type="entry name" value="Thiol_S-MT"/>
</dbReference>
<dbReference type="RefSeq" id="WP_073067705.1">
    <property type="nucleotide sequence ID" value="NZ_FQUS01000026.1"/>
</dbReference>
<gene>
    <name evidence="2" type="ORF">SAMN05443144_1263</name>
</gene>
<dbReference type="AlphaFoldDB" id="A0A1M5J8I2"/>
<dbReference type="SUPFAM" id="SSF53335">
    <property type="entry name" value="S-adenosyl-L-methionine-dependent methyltransferases"/>
    <property type="match status" value="1"/>
</dbReference>
<reference evidence="2 3" key="1">
    <citation type="submission" date="2016-11" db="EMBL/GenBank/DDBJ databases">
        <authorList>
            <person name="Jaros S."/>
            <person name="Januszkiewicz K."/>
            <person name="Wedrychowicz H."/>
        </authorList>
    </citation>
    <scope>NUCLEOTIDE SEQUENCE [LARGE SCALE GENOMIC DNA]</scope>
    <source>
        <strain evidence="2 3">DSM 21986</strain>
    </source>
</reference>